<dbReference type="PANTHER" id="PTHR24271">
    <property type="entry name" value="KALLIKREIN-RELATED"/>
    <property type="match status" value="1"/>
</dbReference>
<dbReference type="GO" id="GO:0004252">
    <property type="term" value="F:serine-type endopeptidase activity"/>
    <property type="evidence" value="ECO:0007669"/>
    <property type="project" value="InterPro"/>
</dbReference>
<evidence type="ECO:0000313" key="4">
    <source>
        <dbReference type="Ensembl" id="ENSSTUP00000070909.1"/>
    </source>
</evidence>
<evidence type="ECO:0000256" key="1">
    <source>
        <dbReference type="ARBA" id="ARBA00023157"/>
    </source>
</evidence>
<dbReference type="OrthoDB" id="5565075at2759"/>
<dbReference type="KEGG" id="stru:115177730"/>
<dbReference type="PANTHER" id="PTHR24271:SF50">
    <property type="match status" value="1"/>
</dbReference>
<keyword evidence="1" id="KW-1015">Disulfide bond</keyword>
<evidence type="ECO:0000259" key="3">
    <source>
        <dbReference type="PROSITE" id="PS50240"/>
    </source>
</evidence>
<dbReference type="InterPro" id="IPR009003">
    <property type="entry name" value="Peptidase_S1_PA"/>
</dbReference>
<keyword evidence="2" id="KW-0732">Signal</keyword>
<dbReference type="Pfam" id="PF00089">
    <property type="entry name" value="Trypsin"/>
    <property type="match status" value="1"/>
</dbReference>
<protein>
    <submittedName>
        <fullName evidence="4">Trypsin-3-like</fullName>
    </submittedName>
</protein>
<proteinExistence type="predicted"/>
<reference evidence="4" key="1">
    <citation type="submission" date="2025-08" db="UniProtKB">
        <authorList>
            <consortium name="Ensembl"/>
        </authorList>
    </citation>
    <scope>IDENTIFICATION</scope>
</reference>
<dbReference type="GO" id="GO:0006508">
    <property type="term" value="P:proteolysis"/>
    <property type="evidence" value="ECO:0007669"/>
    <property type="project" value="InterPro"/>
</dbReference>
<dbReference type="InterPro" id="IPR043504">
    <property type="entry name" value="Peptidase_S1_PA_chymotrypsin"/>
</dbReference>
<evidence type="ECO:0000256" key="2">
    <source>
        <dbReference type="SAM" id="SignalP"/>
    </source>
</evidence>
<dbReference type="SMART" id="SM00020">
    <property type="entry name" value="Tryp_SPc"/>
    <property type="match status" value="1"/>
</dbReference>
<feature type="signal peptide" evidence="2">
    <location>
        <begin position="1"/>
        <end position="23"/>
    </location>
</feature>
<dbReference type="PRINTS" id="PR00722">
    <property type="entry name" value="CHYMOTRYPSIN"/>
</dbReference>
<dbReference type="Ensembl" id="ENSSTUT00000075284.1">
    <property type="protein sequence ID" value="ENSSTUP00000070909.1"/>
    <property type="gene ID" value="ENSSTUG00000031067.1"/>
</dbReference>
<dbReference type="GeneTree" id="ENSGT00390000009571"/>
<dbReference type="SUPFAM" id="SSF50494">
    <property type="entry name" value="Trypsin-like serine proteases"/>
    <property type="match status" value="1"/>
</dbReference>
<keyword evidence="5" id="KW-1185">Reference proteome</keyword>
<dbReference type="InterPro" id="IPR001254">
    <property type="entry name" value="Trypsin_dom"/>
</dbReference>
<evidence type="ECO:0000313" key="5">
    <source>
        <dbReference type="Proteomes" id="UP000472277"/>
    </source>
</evidence>
<dbReference type="InParanoid" id="A0A674BHK0"/>
<dbReference type="PROSITE" id="PS50240">
    <property type="entry name" value="TRYPSIN_DOM"/>
    <property type="match status" value="1"/>
</dbReference>
<name>A0A674BHK0_SALTR</name>
<accession>A0A674BHK0</accession>
<reference evidence="4" key="2">
    <citation type="submission" date="2025-09" db="UniProtKB">
        <authorList>
            <consortium name="Ensembl"/>
        </authorList>
    </citation>
    <scope>IDENTIFICATION</scope>
</reference>
<dbReference type="InterPro" id="IPR001314">
    <property type="entry name" value="Peptidase_S1A"/>
</dbReference>
<gene>
    <name evidence="4" type="primary">LOC115177730</name>
</gene>
<dbReference type="GeneID" id="115177730"/>
<organism evidence="4 5">
    <name type="scientific">Salmo trutta</name>
    <name type="common">Brown trout</name>
    <dbReference type="NCBI Taxonomy" id="8032"/>
    <lineage>
        <taxon>Eukaryota</taxon>
        <taxon>Metazoa</taxon>
        <taxon>Chordata</taxon>
        <taxon>Craniata</taxon>
        <taxon>Vertebrata</taxon>
        <taxon>Euteleostomi</taxon>
        <taxon>Actinopterygii</taxon>
        <taxon>Neopterygii</taxon>
        <taxon>Teleostei</taxon>
        <taxon>Protacanthopterygii</taxon>
        <taxon>Salmoniformes</taxon>
        <taxon>Salmonidae</taxon>
        <taxon>Salmoninae</taxon>
        <taxon>Salmo</taxon>
    </lineage>
</organism>
<dbReference type="Gene3D" id="2.40.10.10">
    <property type="entry name" value="Trypsin-like serine proteases"/>
    <property type="match status" value="1"/>
</dbReference>
<dbReference type="Proteomes" id="UP000472277">
    <property type="component" value="Chromosome 38"/>
</dbReference>
<dbReference type="AlphaFoldDB" id="A0A674BHK0"/>
<feature type="domain" description="Peptidase S1" evidence="3">
    <location>
        <begin position="32"/>
        <end position="277"/>
    </location>
</feature>
<sequence>MKTMKTMMILSGVLLLSLMLAEATLGNIQKRIIGGHDCGATERLYHAVIEYHKDIVVGKNRPAPAFTCGGSLISKQWVLTVAHCAPDADDIKDGWKLYVRLGAHPSGLNDVTLVEENNIHIFKDKGNIEHDIMLLHLTVERTAKDTTFAKPPDCSPTSVPGKTSKLKLGNTVQIAGYGATQADSNGNKVIGESDTLQCVEYEVVRCVNLSESTKKQHVFCTKRVNVDTCPGDSGGGVVFGGDQLYGVHKGAIKRACHLPGIVMDVCEYKDWIWKTTHIPTWEIKP</sequence>
<dbReference type="OMA" id="NNEHDIM"/>
<feature type="chain" id="PRO_5025543481" evidence="2">
    <location>
        <begin position="24"/>
        <end position="285"/>
    </location>
</feature>
<dbReference type="RefSeq" id="XP_029594527.1">
    <property type="nucleotide sequence ID" value="XM_029738667.1"/>
</dbReference>